<dbReference type="PANTHER" id="PTHR12305">
    <property type="entry name" value="PHOSPHATASE WITH HOMOLOGY TO TENSIN"/>
    <property type="match status" value="1"/>
</dbReference>
<evidence type="ECO:0000259" key="4">
    <source>
        <dbReference type="PROSITE" id="PS50056"/>
    </source>
</evidence>
<evidence type="ECO:0000313" key="7">
    <source>
        <dbReference type="Proteomes" id="UP000799777"/>
    </source>
</evidence>
<evidence type="ECO:0000256" key="1">
    <source>
        <dbReference type="ARBA" id="ARBA00013015"/>
    </source>
</evidence>
<dbReference type="Gene3D" id="3.90.190.10">
    <property type="entry name" value="Protein tyrosine phosphatase superfamily"/>
    <property type="match status" value="1"/>
</dbReference>
<feature type="domain" description="Tyrosine specific protein phosphatases" evidence="4">
    <location>
        <begin position="152"/>
        <end position="208"/>
    </location>
</feature>
<keyword evidence="2" id="KW-0378">Hydrolase</keyword>
<dbReference type="PANTHER" id="PTHR12305:SF81">
    <property type="entry name" value="PHOSPHATIDYLINOSITOL 3,4,5-TRISPHOSPHATE 3-PHOSPHATASE AND DUAL-SPECIFICITY PROTEIN PHOSPHATASE PTEN"/>
    <property type="match status" value="1"/>
</dbReference>
<protein>
    <recommendedName>
        <fullName evidence="1">phosphatidylinositol-3,4,5-trisphosphate 3-phosphatase</fullName>
        <ecNumber evidence="1">3.1.3.67</ecNumber>
    </recommendedName>
</protein>
<proteinExistence type="predicted"/>
<dbReference type="Proteomes" id="UP000799777">
    <property type="component" value="Unassembled WGS sequence"/>
</dbReference>
<dbReference type="InterPro" id="IPR000387">
    <property type="entry name" value="Tyr_Pase_dom"/>
</dbReference>
<keyword evidence="7" id="KW-1185">Reference proteome</keyword>
<dbReference type="InterPro" id="IPR051281">
    <property type="entry name" value="Dual-spec_lipid-protein_phosph"/>
</dbReference>
<comment type="caution">
    <text evidence="6">The sequence shown here is derived from an EMBL/GenBank/DDBJ whole genome shotgun (WGS) entry which is preliminary data.</text>
</comment>
<dbReference type="GO" id="GO:0042995">
    <property type="term" value="C:cell projection"/>
    <property type="evidence" value="ECO:0007669"/>
    <property type="project" value="TreeGrafter"/>
</dbReference>
<dbReference type="GO" id="GO:0004725">
    <property type="term" value="F:protein tyrosine phosphatase activity"/>
    <property type="evidence" value="ECO:0007669"/>
    <property type="project" value="TreeGrafter"/>
</dbReference>
<sequence>MSKPDACSQDFHAAVVPTFDSKIERCFQNLHPMIFLSRLVDGVHCNPIPVRASLLRQIVAGPRARHAEAGLDLCYVTDNIIATSGPSGTYPQRAYRNPLDSLVKFLDSKHGDDWAIWEFRAEGTGYPDSEVYDRVYHYPFPDHHPPPFALIPNIVASMRNWLHAKTGRVVVVHCKAGKGRSGTASCSYLISEEGWPVHKALQRFTERRMRPNMGKGVSIPSQLRWIGYVDRWAKHGKLYVERQVEVLEVHCWGLRDGVKIQVEGFVEDGKLIKNFHTFTRDEREVVRGEVKTTGMAQAVHEVMYKNGWGSAAAKKDTKSAQGSKNASTASVDNDDKQNTSSGTDAAAVSRRASNESLPFGTGDVVFRPTKRVVLPTNDINIDVERRNNAAFDLTMVTAVAHVWFNAFFEGKGPEQNGNADESGMFQIEWDAMDGIKGSSRKGTQAFERIAVVWRALSADEGRPGVVITEPREGEEVHQSGPADWHGTTGVEPSEGKDLGLRTASPETSEANLSKANSIRSQNEQNPTVVAALGWRNSDESDVHCVRAHGPNGEELVNDSPVSARTSTEVGGSGSGASASQSLSPSHTVSPTGNDIDERSREHNARSHGHGGHVDGVVHGLKYHLSGAASTGELPDGRPESEMKNPKEHVLGHLGKMKSSS</sequence>
<evidence type="ECO:0000256" key="3">
    <source>
        <dbReference type="SAM" id="MobiDB-lite"/>
    </source>
</evidence>
<dbReference type="GO" id="GO:0005886">
    <property type="term" value="C:plasma membrane"/>
    <property type="evidence" value="ECO:0007669"/>
    <property type="project" value="TreeGrafter"/>
</dbReference>
<dbReference type="PROSITE" id="PS00383">
    <property type="entry name" value="TYR_PHOSPHATASE_1"/>
    <property type="match status" value="1"/>
</dbReference>
<accession>A0A9P4H536</accession>
<feature type="compositionally biased region" description="Low complexity" evidence="3">
    <location>
        <begin position="575"/>
        <end position="585"/>
    </location>
</feature>
<dbReference type="GO" id="GO:0016314">
    <property type="term" value="F:phosphatidylinositol-3,4,5-trisphosphate 3-phosphatase activity"/>
    <property type="evidence" value="ECO:0007669"/>
    <property type="project" value="UniProtKB-EC"/>
</dbReference>
<dbReference type="PROSITE" id="PS50056">
    <property type="entry name" value="TYR_PHOSPHATASE_2"/>
    <property type="match status" value="1"/>
</dbReference>
<feature type="compositionally biased region" description="Basic and acidic residues" evidence="3">
    <location>
        <begin position="634"/>
        <end position="650"/>
    </location>
</feature>
<evidence type="ECO:0000259" key="5">
    <source>
        <dbReference type="PROSITE" id="PS51181"/>
    </source>
</evidence>
<dbReference type="PROSITE" id="PS51181">
    <property type="entry name" value="PPASE_TENSIN"/>
    <property type="match status" value="1"/>
</dbReference>
<feature type="region of interest" description="Disordered" evidence="3">
    <location>
        <begin position="543"/>
        <end position="660"/>
    </location>
</feature>
<dbReference type="CDD" id="cd14497">
    <property type="entry name" value="PTP_PTEN-like"/>
    <property type="match status" value="1"/>
</dbReference>
<gene>
    <name evidence="6" type="ORF">EK21DRAFT_113988</name>
</gene>
<feature type="region of interest" description="Disordered" evidence="3">
    <location>
        <begin position="470"/>
        <end position="524"/>
    </location>
</feature>
<dbReference type="Pfam" id="PF00782">
    <property type="entry name" value="DSPc"/>
    <property type="match status" value="1"/>
</dbReference>
<feature type="compositionally biased region" description="Polar residues" evidence="3">
    <location>
        <begin position="504"/>
        <end position="524"/>
    </location>
</feature>
<dbReference type="EC" id="3.1.3.67" evidence="1"/>
<feature type="compositionally biased region" description="Basic and acidic residues" evidence="3">
    <location>
        <begin position="595"/>
        <end position="604"/>
    </location>
</feature>
<dbReference type="EMBL" id="ML978214">
    <property type="protein sequence ID" value="KAF2028358.1"/>
    <property type="molecule type" value="Genomic_DNA"/>
</dbReference>
<feature type="region of interest" description="Disordered" evidence="3">
    <location>
        <begin position="315"/>
        <end position="353"/>
    </location>
</feature>
<evidence type="ECO:0000313" key="6">
    <source>
        <dbReference type="EMBL" id="KAF2028358.1"/>
    </source>
</evidence>
<evidence type="ECO:0000256" key="2">
    <source>
        <dbReference type="ARBA" id="ARBA00022801"/>
    </source>
</evidence>
<feature type="compositionally biased region" description="Polar residues" evidence="3">
    <location>
        <begin position="319"/>
        <end position="331"/>
    </location>
</feature>
<reference evidence="6" key="1">
    <citation type="journal article" date="2020" name="Stud. Mycol.">
        <title>101 Dothideomycetes genomes: a test case for predicting lifestyles and emergence of pathogens.</title>
        <authorList>
            <person name="Haridas S."/>
            <person name="Albert R."/>
            <person name="Binder M."/>
            <person name="Bloem J."/>
            <person name="Labutti K."/>
            <person name="Salamov A."/>
            <person name="Andreopoulos B."/>
            <person name="Baker S."/>
            <person name="Barry K."/>
            <person name="Bills G."/>
            <person name="Bluhm B."/>
            <person name="Cannon C."/>
            <person name="Castanera R."/>
            <person name="Culley D."/>
            <person name="Daum C."/>
            <person name="Ezra D."/>
            <person name="Gonzalez J."/>
            <person name="Henrissat B."/>
            <person name="Kuo A."/>
            <person name="Liang C."/>
            <person name="Lipzen A."/>
            <person name="Lutzoni F."/>
            <person name="Magnuson J."/>
            <person name="Mondo S."/>
            <person name="Nolan M."/>
            <person name="Ohm R."/>
            <person name="Pangilinan J."/>
            <person name="Park H.-J."/>
            <person name="Ramirez L."/>
            <person name="Alfaro M."/>
            <person name="Sun H."/>
            <person name="Tritt A."/>
            <person name="Yoshinaga Y."/>
            <person name="Zwiers L.-H."/>
            <person name="Turgeon B."/>
            <person name="Goodwin S."/>
            <person name="Spatafora J."/>
            <person name="Crous P."/>
            <person name="Grigoriev I."/>
        </authorList>
    </citation>
    <scope>NUCLEOTIDE SEQUENCE</scope>
    <source>
        <strain evidence="6">CBS 110217</strain>
    </source>
</reference>
<dbReference type="InterPro" id="IPR016130">
    <property type="entry name" value="Tyr_Pase_AS"/>
</dbReference>
<feature type="domain" description="Phosphatase tensin-type" evidence="5">
    <location>
        <begin position="62"/>
        <end position="236"/>
    </location>
</feature>
<dbReference type="GO" id="GO:0005634">
    <property type="term" value="C:nucleus"/>
    <property type="evidence" value="ECO:0007669"/>
    <property type="project" value="TreeGrafter"/>
</dbReference>
<organism evidence="6 7">
    <name type="scientific">Setomelanomma holmii</name>
    <dbReference type="NCBI Taxonomy" id="210430"/>
    <lineage>
        <taxon>Eukaryota</taxon>
        <taxon>Fungi</taxon>
        <taxon>Dikarya</taxon>
        <taxon>Ascomycota</taxon>
        <taxon>Pezizomycotina</taxon>
        <taxon>Dothideomycetes</taxon>
        <taxon>Pleosporomycetidae</taxon>
        <taxon>Pleosporales</taxon>
        <taxon>Pleosporineae</taxon>
        <taxon>Phaeosphaeriaceae</taxon>
        <taxon>Setomelanomma</taxon>
    </lineage>
</organism>
<dbReference type="SUPFAM" id="SSF52799">
    <property type="entry name" value="(Phosphotyrosine protein) phosphatases II"/>
    <property type="match status" value="1"/>
</dbReference>
<name>A0A9P4H536_9PLEO</name>
<feature type="compositionally biased region" description="Polar residues" evidence="3">
    <location>
        <begin position="559"/>
        <end position="569"/>
    </location>
</feature>
<dbReference type="InterPro" id="IPR029021">
    <property type="entry name" value="Prot-tyrosine_phosphatase-like"/>
</dbReference>
<dbReference type="GO" id="GO:0005829">
    <property type="term" value="C:cytosol"/>
    <property type="evidence" value="ECO:0007669"/>
    <property type="project" value="TreeGrafter"/>
</dbReference>
<dbReference type="InterPro" id="IPR029023">
    <property type="entry name" value="Tensin_phosphatase"/>
</dbReference>
<dbReference type="GO" id="GO:0051896">
    <property type="term" value="P:regulation of phosphatidylinositol 3-kinase/protein kinase B signal transduction"/>
    <property type="evidence" value="ECO:0007669"/>
    <property type="project" value="TreeGrafter"/>
</dbReference>
<dbReference type="InterPro" id="IPR000340">
    <property type="entry name" value="Dual-sp_phosphatase_cat-dom"/>
</dbReference>
<dbReference type="GO" id="GO:0046856">
    <property type="term" value="P:phosphatidylinositol dephosphorylation"/>
    <property type="evidence" value="ECO:0007669"/>
    <property type="project" value="TreeGrafter"/>
</dbReference>
<dbReference type="OrthoDB" id="16692at2759"/>
<dbReference type="GO" id="GO:0043491">
    <property type="term" value="P:phosphatidylinositol 3-kinase/protein kinase B signal transduction"/>
    <property type="evidence" value="ECO:0007669"/>
    <property type="project" value="TreeGrafter"/>
</dbReference>
<dbReference type="AlphaFoldDB" id="A0A9P4H536"/>